<sequence>LAVPITLFPTISTSTPILALPSQAAPNVANNPLSISNFLKPIEIPNTTLLNKINKILVIEIL</sequence>
<dbReference type="Proteomes" id="UP000789920">
    <property type="component" value="Unassembled WGS sequence"/>
</dbReference>
<accession>A0ACA9RH93</accession>
<organism evidence="1 2">
    <name type="scientific">Racocetra persica</name>
    <dbReference type="NCBI Taxonomy" id="160502"/>
    <lineage>
        <taxon>Eukaryota</taxon>
        <taxon>Fungi</taxon>
        <taxon>Fungi incertae sedis</taxon>
        <taxon>Mucoromycota</taxon>
        <taxon>Glomeromycotina</taxon>
        <taxon>Glomeromycetes</taxon>
        <taxon>Diversisporales</taxon>
        <taxon>Gigasporaceae</taxon>
        <taxon>Racocetra</taxon>
    </lineage>
</organism>
<evidence type="ECO:0000313" key="2">
    <source>
        <dbReference type="Proteomes" id="UP000789920"/>
    </source>
</evidence>
<feature type="non-terminal residue" evidence="1">
    <location>
        <position position="62"/>
    </location>
</feature>
<keyword evidence="2" id="KW-1185">Reference proteome</keyword>
<reference evidence="1" key="1">
    <citation type="submission" date="2021-06" db="EMBL/GenBank/DDBJ databases">
        <authorList>
            <person name="Kallberg Y."/>
            <person name="Tangrot J."/>
            <person name="Rosling A."/>
        </authorList>
    </citation>
    <scope>NUCLEOTIDE SEQUENCE</scope>
    <source>
        <strain evidence="1">MA461A</strain>
    </source>
</reference>
<feature type="non-terminal residue" evidence="1">
    <location>
        <position position="1"/>
    </location>
</feature>
<proteinExistence type="predicted"/>
<evidence type="ECO:0000313" key="1">
    <source>
        <dbReference type="EMBL" id="CAG8792684.1"/>
    </source>
</evidence>
<comment type="caution">
    <text evidence="1">The sequence shown here is derived from an EMBL/GenBank/DDBJ whole genome shotgun (WGS) entry which is preliminary data.</text>
</comment>
<protein>
    <submittedName>
        <fullName evidence="1">7030_t:CDS:1</fullName>
    </submittedName>
</protein>
<name>A0ACA9RH93_9GLOM</name>
<dbReference type="EMBL" id="CAJVQC010053286">
    <property type="protein sequence ID" value="CAG8792684.1"/>
    <property type="molecule type" value="Genomic_DNA"/>
</dbReference>
<gene>
    <name evidence="1" type="ORF">RPERSI_LOCUS19441</name>
</gene>